<reference evidence="1" key="1">
    <citation type="journal article" date="2022" name="bioRxiv">
        <title>Sequencing and chromosome-scale assembly of the giantPleurodeles waltlgenome.</title>
        <authorList>
            <person name="Brown T."/>
            <person name="Elewa A."/>
            <person name="Iarovenko S."/>
            <person name="Subramanian E."/>
            <person name="Araus A.J."/>
            <person name="Petzold A."/>
            <person name="Susuki M."/>
            <person name="Suzuki K.-i.T."/>
            <person name="Hayashi T."/>
            <person name="Toyoda A."/>
            <person name="Oliveira C."/>
            <person name="Osipova E."/>
            <person name="Leigh N.D."/>
            <person name="Simon A."/>
            <person name="Yun M.H."/>
        </authorList>
    </citation>
    <scope>NUCLEOTIDE SEQUENCE</scope>
    <source>
        <strain evidence="1">20211129_DDA</strain>
        <tissue evidence="1">Liver</tissue>
    </source>
</reference>
<dbReference type="AlphaFoldDB" id="A0AAV7SSS5"/>
<keyword evidence="2" id="KW-1185">Reference proteome</keyword>
<organism evidence="1 2">
    <name type="scientific">Pleurodeles waltl</name>
    <name type="common">Iberian ribbed newt</name>
    <dbReference type="NCBI Taxonomy" id="8319"/>
    <lineage>
        <taxon>Eukaryota</taxon>
        <taxon>Metazoa</taxon>
        <taxon>Chordata</taxon>
        <taxon>Craniata</taxon>
        <taxon>Vertebrata</taxon>
        <taxon>Euteleostomi</taxon>
        <taxon>Amphibia</taxon>
        <taxon>Batrachia</taxon>
        <taxon>Caudata</taxon>
        <taxon>Salamandroidea</taxon>
        <taxon>Salamandridae</taxon>
        <taxon>Pleurodelinae</taxon>
        <taxon>Pleurodeles</taxon>
    </lineage>
</organism>
<accession>A0AAV7SSS5</accession>
<evidence type="ECO:0000313" key="2">
    <source>
        <dbReference type="Proteomes" id="UP001066276"/>
    </source>
</evidence>
<evidence type="ECO:0000313" key="1">
    <source>
        <dbReference type="EMBL" id="KAJ1167179.1"/>
    </source>
</evidence>
<sequence length="194" mass="22048">MIAGACMRAGTPLATLRLVRLTYAVWALWLSHSSAQVGLLSLKPRSWRMAWPVLAWSLDAMEWQEVLPSPSYGLLVTKGRLHHLLTMGKNYTRQDKLLFDARTTPYHAESAAESDQEDARDQLTMTYSATALLRELKTSLQFTDAKIDTMAARLDGLMGLIDRHWFRIDSTERRILRLEDDLTEAKSKLTGLEK</sequence>
<name>A0AAV7SSS5_PLEWA</name>
<proteinExistence type="predicted"/>
<dbReference type="Proteomes" id="UP001066276">
    <property type="component" value="Chromosome 4_2"/>
</dbReference>
<comment type="caution">
    <text evidence="1">The sequence shown here is derived from an EMBL/GenBank/DDBJ whole genome shotgun (WGS) entry which is preliminary data.</text>
</comment>
<protein>
    <submittedName>
        <fullName evidence="1">Uncharacterized protein</fullName>
    </submittedName>
</protein>
<dbReference type="EMBL" id="JANPWB010000008">
    <property type="protein sequence ID" value="KAJ1167179.1"/>
    <property type="molecule type" value="Genomic_DNA"/>
</dbReference>
<gene>
    <name evidence="1" type="ORF">NDU88_007572</name>
</gene>